<dbReference type="SMART" id="SM00450">
    <property type="entry name" value="RHOD"/>
    <property type="match status" value="1"/>
</dbReference>
<reference evidence="2" key="1">
    <citation type="journal article" date="2022" name="Arch. Microbiol.">
        <title>Pseudodesulfovibrio sediminis sp. nov., a mesophilic and neutrophilic sulfate-reducing bacterium isolated from sediment of a brackish lake.</title>
        <authorList>
            <person name="Takahashi A."/>
            <person name="Kojima H."/>
            <person name="Watanabe M."/>
            <person name="Fukui M."/>
        </authorList>
    </citation>
    <scope>NUCLEOTIDE SEQUENCE</scope>
    <source>
        <strain evidence="2">SF6</strain>
    </source>
</reference>
<gene>
    <name evidence="2" type="ORF">PSDVSF_10980</name>
</gene>
<dbReference type="Gene3D" id="3.40.250.10">
    <property type="entry name" value="Rhodanese-like domain"/>
    <property type="match status" value="1"/>
</dbReference>
<dbReference type="Proteomes" id="UP001053296">
    <property type="component" value="Chromosome"/>
</dbReference>
<dbReference type="InterPro" id="IPR036873">
    <property type="entry name" value="Rhodanese-like_dom_sf"/>
</dbReference>
<dbReference type="PANTHER" id="PTHR45431">
    <property type="entry name" value="RHODANESE-LIKE DOMAIN-CONTAINING PROTEIN 15, CHLOROPLASTIC"/>
    <property type="match status" value="1"/>
</dbReference>
<dbReference type="RefSeq" id="WP_229594628.1">
    <property type="nucleotide sequence ID" value="NZ_AP024485.1"/>
</dbReference>
<dbReference type="InterPro" id="IPR052367">
    <property type="entry name" value="Thiosulfate_ST/Rhodanese-like"/>
</dbReference>
<dbReference type="InterPro" id="IPR001763">
    <property type="entry name" value="Rhodanese-like_dom"/>
</dbReference>
<dbReference type="EMBL" id="AP024485">
    <property type="protein sequence ID" value="BCS87856.1"/>
    <property type="molecule type" value="Genomic_DNA"/>
</dbReference>
<dbReference type="SUPFAM" id="SSF52821">
    <property type="entry name" value="Rhodanese/Cell cycle control phosphatase"/>
    <property type="match status" value="1"/>
</dbReference>
<dbReference type="PANTHER" id="PTHR45431:SF3">
    <property type="entry name" value="RHODANESE-LIKE DOMAIN-CONTAINING PROTEIN 15, CHLOROPLASTIC"/>
    <property type="match status" value="1"/>
</dbReference>
<dbReference type="CDD" id="cd00158">
    <property type="entry name" value="RHOD"/>
    <property type="match status" value="1"/>
</dbReference>
<dbReference type="Pfam" id="PF00581">
    <property type="entry name" value="Rhodanese"/>
    <property type="match status" value="1"/>
</dbReference>
<accession>A0ABN6ENN1</accession>
<evidence type="ECO:0000313" key="3">
    <source>
        <dbReference type="Proteomes" id="UP001053296"/>
    </source>
</evidence>
<evidence type="ECO:0000259" key="1">
    <source>
        <dbReference type="PROSITE" id="PS50206"/>
    </source>
</evidence>
<feature type="domain" description="Rhodanese" evidence="1">
    <location>
        <begin position="45"/>
        <end position="135"/>
    </location>
</feature>
<evidence type="ECO:0000313" key="2">
    <source>
        <dbReference type="EMBL" id="BCS87856.1"/>
    </source>
</evidence>
<keyword evidence="3" id="KW-1185">Reference proteome</keyword>
<sequence>MKTPYLILVVIVLVASAFLYLNLGSPQPEGFVNLTAEEAQANLSVAHDVQIIDIRTPAEYVDGHLEGAVNIDFYSKTFVDELKKLDPEKRYFIYCRTGNRSSNALRKMDGLGFTHVWHLKNGIVDWQRSGLPLVR</sequence>
<name>A0ABN6ENN1_9BACT</name>
<dbReference type="PROSITE" id="PS50206">
    <property type="entry name" value="RHODANESE_3"/>
    <property type="match status" value="1"/>
</dbReference>
<organism evidence="2 3">
    <name type="scientific">Pseudodesulfovibrio sediminis</name>
    <dbReference type="NCBI Taxonomy" id="2810563"/>
    <lineage>
        <taxon>Bacteria</taxon>
        <taxon>Pseudomonadati</taxon>
        <taxon>Thermodesulfobacteriota</taxon>
        <taxon>Desulfovibrionia</taxon>
        <taxon>Desulfovibrionales</taxon>
        <taxon>Desulfovibrionaceae</taxon>
    </lineage>
</organism>
<proteinExistence type="predicted"/>
<protein>
    <submittedName>
        <fullName evidence="2">Sulfurtransferase</fullName>
    </submittedName>
</protein>